<reference evidence="1" key="2">
    <citation type="journal article" date="2015" name="Fish Shellfish Immunol.">
        <title>Early steps in the European eel (Anguilla anguilla)-Vibrio vulnificus interaction in the gills: Role of the RtxA13 toxin.</title>
        <authorList>
            <person name="Callol A."/>
            <person name="Pajuelo D."/>
            <person name="Ebbesson L."/>
            <person name="Teles M."/>
            <person name="MacKenzie S."/>
            <person name="Amaro C."/>
        </authorList>
    </citation>
    <scope>NUCLEOTIDE SEQUENCE</scope>
</reference>
<dbReference type="EMBL" id="GBXM01089075">
    <property type="protein sequence ID" value="JAH19502.1"/>
    <property type="molecule type" value="Transcribed_RNA"/>
</dbReference>
<protein>
    <submittedName>
        <fullName evidence="1">Uncharacterized protein</fullName>
    </submittedName>
</protein>
<organism evidence="1">
    <name type="scientific">Anguilla anguilla</name>
    <name type="common">European freshwater eel</name>
    <name type="synonym">Muraena anguilla</name>
    <dbReference type="NCBI Taxonomy" id="7936"/>
    <lineage>
        <taxon>Eukaryota</taxon>
        <taxon>Metazoa</taxon>
        <taxon>Chordata</taxon>
        <taxon>Craniata</taxon>
        <taxon>Vertebrata</taxon>
        <taxon>Euteleostomi</taxon>
        <taxon>Actinopterygii</taxon>
        <taxon>Neopterygii</taxon>
        <taxon>Teleostei</taxon>
        <taxon>Anguilliformes</taxon>
        <taxon>Anguillidae</taxon>
        <taxon>Anguilla</taxon>
    </lineage>
</organism>
<name>A0A0E9QST5_ANGAN</name>
<reference evidence="1" key="1">
    <citation type="submission" date="2014-11" db="EMBL/GenBank/DDBJ databases">
        <authorList>
            <person name="Amaro Gonzalez C."/>
        </authorList>
    </citation>
    <scope>NUCLEOTIDE SEQUENCE</scope>
</reference>
<dbReference type="AlphaFoldDB" id="A0A0E9QST5"/>
<sequence>MAINGQFALHTTEDFYEWFFWTNFKLHEVRRTLISSYYNYTIKTECRTVFSAGALGLRACFTSFF</sequence>
<accession>A0A0E9QST5</accession>
<evidence type="ECO:0000313" key="1">
    <source>
        <dbReference type="EMBL" id="JAH19502.1"/>
    </source>
</evidence>
<proteinExistence type="predicted"/>